<dbReference type="EnsemblMetazoa" id="AEPI000885-RA">
    <property type="protein sequence ID" value="AEPI000885-PA"/>
    <property type="gene ID" value="AEPI000885"/>
</dbReference>
<name>A0A182P1V1_9DIPT</name>
<dbReference type="STRING" id="199890.A0A182P1V1"/>
<dbReference type="VEuPathDB" id="VectorBase:AEPI000885"/>
<protein>
    <submittedName>
        <fullName evidence="2">Uncharacterized protein</fullName>
    </submittedName>
</protein>
<evidence type="ECO:0000256" key="1">
    <source>
        <dbReference type="SAM" id="Phobius"/>
    </source>
</evidence>
<dbReference type="AlphaFoldDB" id="A0A182P1V1"/>
<keyword evidence="3" id="KW-1185">Reference proteome</keyword>
<evidence type="ECO:0000313" key="3">
    <source>
        <dbReference type="Proteomes" id="UP000075885"/>
    </source>
</evidence>
<reference evidence="3" key="1">
    <citation type="submission" date="2013-03" db="EMBL/GenBank/DDBJ databases">
        <title>The Genome Sequence of Anopheles epiroticus epiroticus2.</title>
        <authorList>
            <consortium name="The Broad Institute Genomics Platform"/>
            <person name="Neafsey D.E."/>
            <person name="Howell P."/>
            <person name="Walker B."/>
            <person name="Young S.K."/>
            <person name="Zeng Q."/>
            <person name="Gargeya S."/>
            <person name="Fitzgerald M."/>
            <person name="Haas B."/>
            <person name="Abouelleil A."/>
            <person name="Allen A.W."/>
            <person name="Alvarado L."/>
            <person name="Arachchi H.M."/>
            <person name="Berlin A.M."/>
            <person name="Chapman S.B."/>
            <person name="Gainer-Dewar J."/>
            <person name="Goldberg J."/>
            <person name="Griggs A."/>
            <person name="Gujja S."/>
            <person name="Hansen M."/>
            <person name="Howarth C."/>
            <person name="Imamovic A."/>
            <person name="Ireland A."/>
            <person name="Larimer J."/>
            <person name="McCowan C."/>
            <person name="Murphy C."/>
            <person name="Pearson M."/>
            <person name="Poon T.W."/>
            <person name="Priest M."/>
            <person name="Roberts A."/>
            <person name="Saif S."/>
            <person name="Shea T."/>
            <person name="Sisk P."/>
            <person name="Sykes S."/>
            <person name="Wortman J."/>
            <person name="Nusbaum C."/>
            <person name="Birren B."/>
        </authorList>
    </citation>
    <scope>NUCLEOTIDE SEQUENCE [LARGE SCALE GENOMIC DNA]</scope>
    <source>
        <strain evidence="3">Epiroticus2</strain>
    </source>
</reference>
<keyword evidence="1" id="KW-0472">Membrane</keyword>
<organism evidence="2 3">
    <name type="scientific">Anopheles epiroticus</name>
    <dbReference type="NCBI Taxonomy" id="199890"/>
    <lineage>
        <taxon>Eukaryota</taxon>
        <taxon>Metazoa</taxon>
        <taxon>Ecdysozoa</taxon>
        <taxon>Arthropoda</taxon>
        <taxon>Hexapoda</taxon>
        <taxon>Insecta</taxon>
        <taxon>Pterygota</taxon>
        <taxon>Neoptera</taxon>
        <taxon>Endopterygota</taxon>
        <taxon>Diptera</taxon>
        <taxon>Nematocera</taxon>
        <taxon>Culicoidea</taxon>
        <taxon>Culicidae</taxon>
        <taxon>Anophelinae</taxon>
        <taxon>Anopheles</taxon>
    </lineage>
</organism>
<dbReference type="PANTHER" id="PTHR44216">
    <property type="entry name" value="PROTEIN O-MANNOSYL-TRANSFERASE TMTC2"/>
    <property type="match status" value="1"/>
</dbReference>
<proteinExistence type="predicted"/>
<sequence length="114" mass="12917">MGRNLNYLTFGLRSVWFHATNVALHAAATMLFTRVCLTIAGLRKNFAILAGVLFAVHPIHTEATNRKVYNPDPEVQKRTKLPVRLIFVYNSPHHCHGVLAKKTTSLICRLYWSS</sequence>
<accession>A0A182P1V1</accession>
<dbReference type="GO" id="GO:0035269">
    <property type="term" value="P:protein O-linked glycosylation via mannose"/>
    <property type="evidence" value="ECO:0007669"/>
    <property type="project" value="TreeGrafter"/>
</dbReference>
<dbReference type="GO" id="GO:0000030">
    <property type="term" value="F:mannosyltransferase activity"/>
    <property type="evidence" value="ECO:0007669"/>
    <property type="project" value="TreeGrafter"/>
</dbReference>
<evidence type="ECO:0000313" key="2">
    <source>
        <dbReference type="EnsemblMetazoa" id="AEPI000885-PA"/>
    </source>
</evidence>
<keyword evidence="1" id="KW-1133">Transmembrane helix</keyword>
<dbReference type="PANTHER" id="PTHR44216:SF3">
    <property type="entry name" value="PROTEIN O-MANNOSYL-TRANSFERASE TMTC2"/>
    <property type="match status" value="1"/>
</dbReference>
<keyword evidence="1" id="KW-0812">Transmembrane</keyword>
<dbReference type="InterPro" id="IPR052384">
    <property type="entry name" value="TMTC_O-mannosyltransferase"/>
</dbReference>
<dbReference type="GO" id="GO:0005789">
    <property type="term" value="C:endoplasmic reticulum membrane"/>
    <property type="evidence" value="ECO:0007669"/>
    <property type="project" value="TreeGrafter"/>
</dbReference>
<dbReference type="Proteomes" id="UP000075885">
    <property type="component" value="Unassembled WGS sequence"/>
</dbReference>
<reference evidence="2" key="2">
    <citation type="submission" date="2020-05" db="UniProtKB">
        <authorList>
            <consortium name="EnsemblMetazoa"/>
        </authorList>
    </citation>
    <scope>IDENTIFICATION</scope>
    <source>
        <strain evidence="2">Epiroticus2</strain>
    </source>
</reference>
<feature type="transmembrane region" description="Helical" evidence="1">
    <location>
        <begin position="15"/>
        <end position="37"/>
    </location>
</feature>